<evidence type="ECO:0000313" key="3">
    <source>
        <dbReference type="Proteomes" id="UP000010366"/>
    </source>
</evidence>
<dbReference type="HOGENOM" id="CLU_198141_0_0_3"/>
<dbReference type="InterPro" id="IPR018739">
    <property type="entry name" value="DUF2281"/>
</dbReference>
<dbReference type="AlphaFoldDB" id="K9UDN0"/>
<dbReference type="STRING" id="1173020.Cha6605_1348"/>
<evidence type="ECO:0000313" key="2">
    <source>
        <dbReference type="EMBL" id="AFY92536.1"/>
    </source>
</evidence>
<dbReference type="Proteomes" id="UP000010366">
    <property type="component" value="Chromosome"/>
</dbReference>
<dbReference type="RefSeq" id="WP_015158720.1">
    <property type="nucleotide sequence ID" value="NC_019697.1"/>
</dbReference>
<reference evidence="2 3" key="1">
    <citation type="submission" date="2012-05" db="EMBL/GenBank/DDBJ databases">
        <title>Finished chromosome of genome of Chamaesiphon sp. PCC 6605.</title>
        <authorList>
            <consortium name="US DOE Joint Genome Institute"/>
            <person name="Gugger M."/>
            <person name="Coursin T."/>
            <person name="Rippka R."/>
            <person name="Tandeau De Marsac N."/>
            <person name="Huntemann M."/>
            <person name="Wei C.-L."/>
            <person name="Han J."/>
            <person name="Detter J.C."/>
            <person name="Han C."/>
            <person name="Tapia R."/>
            <person name="Chen A."/>
            <person name="Kyrpides N."/>
            <person name="Mavromatis K."/>
            <person name="Markowitz V."/>
            <person name="Szeto E."/>
            <person name="Ivanova N."/>
            <person name="Pagani I."/>
            <person name="Pati A."/>
            <person name="Goodwin L."/>
            <person name="Nordberg H.P."/>
            <person name="Cantor M.N."/>
            <person name="Hua S.X."/>
            <person name="Woyke T."/>
            <person name="Kerfeld C.A."/>
        </authorList>
    </citation>
    <scope>NUCLEOTIDE SEQUENCE [LARGE SCALE GENOMIC DNA]</scope>
    <source>
        <strain evidence="3">ATCC 27169 / PCC 6605</strain>
    </source>
</reference>
<accession>K9UDN0</accession>
<feature type="domain" description="DUF2281" evidence="1">
    <location>
        <begin position="10"/>
        <end position="42"/>
    </location>
</feature>
<dbReference type="EMBL" id="CP003600">
    <property type="protein sequence ID" value="AFY92536.1"/>
    <property type="molecule type" value="Genomic_DNA"/>
</dbReference>
<gene>
    <name evidence="2" type="ORF">Cha6605_1348</name>
</gene>
<dbReference type="Pfam" id="PF10047">
    <property type="entry name" value="DUF2281"/>
    <property type="match status" value="1"/>
</dbReference>
<proteinExistence type="predicted"/>
<organism evidence="2 3">
    <name type="scientific">Chamaesiphon minutus (strain ATCC 27169 / PCC 6605)</name>
    <dbReference type="NCBI Taxonomy" id="1173020"/>
    <lineage>
        <taxon>Bacteria</taxon>
        <taxon>Bacillati</taxon>
        <taxon>Cyanobacteriota</taxon>
        <taxon>Cyanophyceae</taxon>
        <taxon>Gomontiellales</taxon>
        <taxon>Chamaesiphonaceae</taxon>
        <taxon>Chamaesiphon</taxon>
    </lineage>
</organism>
<dbReference type="eggNOG" id="ENOG5033EU3">
    <property type="taxonomic scope" value="Bacteria"/>
</dbReference>
<sequence>MEAIALEQQILASIRTLPVQQQHEVLNFARFLHQKAANKPPRRSLKGLCADLKIQITAADIDEARQEMWGTFPREIV</sequence>
<evidence type="ECO:0000259" key="1">
    <source>
        <dbReference type="Pfam" id="PF10047"/>
    </source>
</evidence>
<name>K9UDN0_CHAP6</name>
<protein>
    <recommendedName>
        <fullName evidence="1">DUF2281 domain-containing protein</fullName>
    </recommendedName>
</protein>
<dbReference type="KEGG" id="cmp:Cha6605_1348"/>
<keyword evidence="3" id="KW-1185">Reference proteome</keyword>